<dbReference type="AlphaFoldDB" id="A0A0F4L7D4"/>
<dbReference type="HOGENOM" id="CLU_134927_2_0_9"/>
<dbReference type="SUPFAM" id="SSF143100">
    <property type="entry name" value="TTHA1013/TTHA0281-like"/>
    <property type="match status" value="1"/>
</dbReference>
<evidence type="ECO:0000313" key="2">
    <source>
        <dbReference type="Proteomes" id="UP000033531"/>
    </source>
</evidence>
<evidence type="ECO:0008006" key="3">
    <source>
        <dbReference type="Google" id="ProtNLM"/>
    </source>
</evidence>
<accession>A0A0F4L7D4</accession>
<geneLocation type="plasmid" evidence="1">
    <name>pHma8p1</name>
</geneLocation>
<name>A0A0F4L7D4_9LACO</name>
<gene>
    <name evidence="1" type="ORF">JF74_19450</name>
</gene>
<dbReference type="InterPro" id="IPR035069">
    <property type="entry name" value="TTHA1013/TTHA0281-like"/>
</dbReference>
<dbReference type="EMBL" id="JXLI01000019">
    <property type="protein sequence ID" value="KJY54762.1"/>
    <property type="molecule type" value="Genomic_DNA"/>
</dbReference>
<dbReference type="PATRIC" id="fig|1218507.3.peg.92"/>
<evidence type="ECO:0000313" key="1">
    <source>
        <dbReference type="EMBL" id="KJY54762.1"/>
    </source>
</evidence>
<proteinExistence type="predicted"/>
<reference evidence="1 2" key="1">
    <citation type="submission" date="2015-01" db="EMBL/GenBank/DDBJ databases">
        <title>Comparative genomics of the lactic acid bacteria isolated from the honey bee gut.</title>
        <authorList>
            <person name="Ellegaard K.M."/>
            <person name="Tamarit D."/>
            <person name="Javelind E."/>
            <person name="Olofsson T."/>
            <person name="Andersson S.G."/>
            <person name="Vasquez A."/>
        </authorList>
    </citation>
    <scope>NUCLEOTIDE SEQUENCE [LARGE SCALE GENOMIC DNA]</scope>
    <source>
        <strain evidence="1 2">Hma8</strain>
        <plasmid evidence="1">pHma8p1</plasmid>
    </source>
</reference>
<organism evidence="1 2">
    <name type="scientific">Lactobacillus melliventris</name>
    <dbReference type="NCBI Taxonomy" id="1218507"/>
    <lineage>
        <taxon>Bacteria</taxon>
        <taxon>Bacillati</taxon>
        <taxon>Bacillota</taxon>
        <taxon>Bacilli</taxon>
        <taxon>Lactobacillales</taxon>
        <taxon>Lactobacillaceae</taxon>
        <taxon>Lactobacillus</taxon>
    </lineage>
</organism>
<keyword evidence="1" id="KW-0614">Plasmid</keyword>
<dbReference type="Proteomes" id="UP000033531">
    <property type="component" value="Unassembled WGS sequence"/>
</dbReference>
<dbReference type="OrthoDB" id="5297106at2"/>
<comment type="caution">
    <text evidence="1">The sequence shown here is derived from an EMBL/GenBank/DDBJ whole genome shotgun (WGS) entry which is preliminary data.</text>
</comment>
<dbReference type="RefSeq" id="WP_046325856.1">
    <property type="nucleotide sequence ID" value="NZ_JBHTMT010000007.1"/>
</dbReference>
<protein>
    <recommendedName>
        <fullName evidence="3">Toxin-antitoxin system HicB family antitoxin</fullName>
    </recommendedName>
</protein>
<sequence length="87" mass="9847">MSLLSYKGYTGSIEFSAEDNIMYGRVLGLKNSIISYEGKSFQELENDFKDGINDYLASCIAEHEQPETSSKDSVRKDWNVLLDQELA</sequence>